<reference evidence="1 2" key="1">
    <citation type="journal article" date="2021" name="Front. Genet.">
        <title>Chromosome-Level Genome Assembly Reveals Significant Gene Expansion in the Toll and IMD Signaling Pathways of Dendrolimus kikuchii.</title>
        <authorList>
            <person name="Zhou J."/>
            <person name="Wu P."/>
            <person name="Xiong Z."/>
            <person name="Liu N."/>
            <person name="Zhao N."/>
            <person name="Ji M."/>
            <person name="Qiu Y."/>
            <person name="Yang B."/>
        </authorList>
    </citation>
    <scope>NUCLEOTIDE SEQUENCE [LARGE SCALE GENOMIC DNA]</scope>
    <source>
        <strain evidence="1">Ann1</strain>
    </source>
</reference>
<name>A0ACC1D1I4_9NEOP</name>
<sequence>MNNTVSSLHKEWVVTSRAVPAVVVAYPASAVTAALILRREPSSITIIHHRPLAQVKIINTIWKLGVKQRVVKKTTVIVSK</sequence>
<accession>A0ACC1D1I4</accession>
<protein>
    <submittedName>
        <fullName evidence="1">Uncharacterized protein</fullName>
    </submittedName>
</protein>
<evidence type="ECO:0000313" key="2">
    <source>
        <dbReference type="Proteomes" id="UP000824533"/>
    </source>
</evidence>
<gene>
    <name evidence="1" type="ORF">K1T71_006687</name>
</gene>
<dbReference type="EMBL" id="CM034397">
    <property type="protein sequence ID" value="KAJ0177814.1"/>
    <property type="molecule type" value="Genomic_DNA"/>
</dbReference>
<organism evidence="1 2">
    <name type="scientific">Dendrolimus kikuchii</name>
    <dbReference type="NCBI Taxonomy" id="765133"/>
    <lineage>
        <taxon>Eukaryota</taxon>
        <taxon>Metazoa</taxon>
        <taxon>Ecdysozoa</taxon>
        <taxon>Arthropoda</taxon>
        <taxon>Hexapoda</taxon>
        <taxon>Insecta</taxon>
        <taxon>Pterygota</taxon>
        <taxon>Neoptera</taxon>
        <taxon>Endopterygota</taxon>
        <taxon>Lepidoptera</taxon>
        <taxon>Glossata</taxon>
        <taxon>Ditrysia</taxon>
        <taxon>Bombycoidea</taxon>
        <taxon>Lasiocampidae</taxon>
        <taxon>Dendrolimus</taxon>
    </lineage>
</organism>
<dbReference type="Proteomes" id="UP000824533">
    <property type="component" value="Linkage Group LG11"/>
</dbReference>
<evidence type="ECO:0000313" key="1">
    <source>
        <dbReference type="EMBL" id="KAJ0177814.1"/>
    </source>
</evidence>
<comment type="caution">
    <text evidence="1">The sequence shown here is derived from an EMBL/GenBank/DDBJ whole genome shotgun (WGS) entry which is preliminary data.</text>
</comment>
<keyword evidence="2" id="KW-1185">Reference proteome</keyword>
<proteinExistence type="predicted"/>